<organism evidence="2 3">
    <name type="scientific">Streptomyces alanosinicus</name>
    <dbReference type="NCBI Taxonomy" id="68171"/>
    <lineage>
        <taxon>Bacteria</taxon>
        <taxon>Bacillati</taxon>
        <taxon>Actinomycetota</taxon>
        <taxon>Actinomycetes</taxon>
        <taxon>Kitasatosporales</taxon>
        <taxon>Streptomycetaceae</taxon>
        <taxon>Streptomyces</taxon>
    </lineage>
</organism>
<proteinExistence type="predicted"/>
<dbReference type="Proteomes" id="UP000655443">
    <property type="component" value="Unassembled WGS sequence"/>
</dbReference>
<reference evidence="2" key="2">
    <citation type="submission" date="2020-09" db="EMBL/GenBank/DDBJ databases">
        <authorList>
            <person name="Sun Q."/>
            <person name="Ohkuma M."/>
        </authorList>
    </citation>
    <scope>NUCLEOTIDE SEQUENCE</scope>
    <source>
        <strain evidence="2">JCM 4714</strain>
    </source>
</reference>
<dbReference type="EMBL" id="BMVG01000025">
    <property type="protein sequence ID" value="GHE10712.1"/>
    <property type="molecule type" value="Genomic_DNA"/>
</dbReference>
<keyword evidence="3" id="KW-1185">Reference proteome</keyword>
<gene>
    <name evidence="2" type="ORF">GCM10010339_67750</name>
</gene>
<evidence type="ECO:0000313" key="3">
    <source>
        <dbReference type="Proteomes" id="UP000655443"/>
    </source>
</evidence>
<protein>
    <submittedName>
        <fullName evidence="2">Uncharacterized protein</fullName>
    </submittedName>
</protein>
<sequence length="117" mass="11201">MPPVAASTARVIRKITGSMSVRRPSPAHTPAIILCRRSRRNRSGASAEECSWSCGCASAGVVAPAAVSAPVSVPVSAPVSVPAAPVLSVAAGAASVGPVPGAGRGPGPGPGPVAACS</sequence>
<reference evidence="2" key="1">
    <citation type="journal article" date="2014" name="Int. J. Syst. Evol. Microbiol.">
        <title>Complete genome sequence of Corynebacterium casei LMG S-19264T (=DSM 44701T), isolated from a smear-ripened cheese.</title>
        <authorList>
            <consortium name="US DOE Joint Genome Institute (JGI-PGF)"/>
            <person name="Walter F."/>
            <person name="Albersmeier A."/>
            <person name="Kalinowski J."/>
            <person name="Ruckert C."/>
        </authorList>
    </citation>
    <scope>NUCLEOTIDE SEQUENCE</scope>
    <source>
        <strain evidence="2">JCM 4714</strain>
    </source>
</reference>
<evidence type="ECO:0000256" key="1">
    <source>
        <dbReference type="SAM" id="MobiDB-lite"/>
    </source>
</evidence>
<comment type="caution">
    <text evidence="2">The sequence shown here is derived from an EMBL/GenBank/DDBJ whole genome shotgun (WGS) entry which is preliminary data.</text>
</comment>
<accession>A0A918YR58</accession>
<name>A0A918YR58_9ACTN</name>
<feature type="region of interest" description="Disordered" evidence="1">
    <location>
        <begin position="97"/>
        <end position="117"/>
    </location>
</feature>
<evidence type="ECO:0000313" key="2">
    <source>
        <dbReference type="EMBL" id="GHE10712.1"/>
    </source>
</evidence>
<dbReference type="AlphaFoldDB" id="A0A918YR58"/>